<dbReference type="GO" id="GO:0022857">
    <property type="term" value="F:transmembrane transporter activity"/>
    <property type="evidence" value="ECO:0007669"/>
    <property type="project" value="UniProtKB-UniRule"/>
</dbReference>
<name>A0A1I3CUL6_9RHOB</name>
<evidence type="ECO:0000256" key="3">
    <source>
        <dbReference type="ARBA" id="ARBA00022519"/>
    </source>
</evidence>
<evidence type="ECO:0000256" key="4">
    <source>
        <dbReference type="ARBA" id="ARBA00022692"/>
    </source>
</evidence>
<comment type="subcellular location">
    <subcellularLocation>
        <location evidence="1 7">Cell inner membrane</location>
        <topology evidence="1 7">Multi-pass membrane protein</topology>
    </subcellularLocation>
</comment>
<comment type="similarity">
    <text evidence="7">Belongs to the TRAP transporter large permease family.</text>
</comment>
<dbReference type="STRING" id="1114924.SAMN05216258_102220"/>
<evidence type="ECO:0000256" key="2">
    <source>
        <dbReference type="ARBA" id="ARBA00022475"/>
    </source>
</evidence>
<feature type="transmembrane region" description="Helical" evidence="7">
    <location>
        <begin position="174"/>
        <end position="197"/>
    </location>
</feature>
<feature type="transmembrane region" description="Helical" evidence="7">
    <location>
        <begin position="405"/>
        <end position="425"/>
    </location>
</feature>
<evidence type="ECO:0000313" key="10">
    <source>
        <dbReference type="Proteomes" id="UP000199377"/>
    </source>
</evidence>
<evidence type="ECO:0000256" key="1">
    <source>
        <dbReference type="ARBA" id="ARBA00004429"/>
    </source>
</evidence>
<gene>
    <name evidence="9" type="ORF">SAMN05216258_102220</name>
</gene>
<evidence type="ECO:0000259" key="8">
    <source>
        <dbReference type="Pfam" id="PF06808"/>
    </source>
</evidence>
<keyword evidence="6 7" id="KW-0472">Membrane</keyword>
<dbReference type="GO" id="GO:0005886">
    <property type="term" value="C:plasma membrane"/>
    <property type="evidence" value="ECO:0007669"/>
    <property type="project" value="UniProtKB-SubCell"/>
</dbReference>
<feature type="transmembrane region" description="Helical" evidence="7">
    <location>
        <begin position="34"/>
        <end position="50"/>
    </location>
</feature>
<dbReference type="NCBIfam" id="TIGR00786">
    <property type="entry name" value="dctM"/>
    <property type="match status" value="1"/>
</dbReference>
<proteinExistence type="inferred from homology"/>
<dbReference type="Proteomes" id="UP000199377">
    <property type="component" value="Unassembled WGS sequence"/>
</dbReference>
<dbReference type="AlphaFoldDB" id="A0A1I3CUL6"/>
<dbReference type="Pfam" id="PF06808">
    <property type="entry name" value="DctM"/>
    <property type="match status" value="1"/>
</dbReference>
<feature type="transmembrane region" description="Helical" evidence="7">
    <location>
        <begin position="337"/>
        <end position="354"/>
    </location>
</feature>
<keyword evidence="10" id="KW-1185">Reference proteome</keyword>
<evidence type="ECO:0000313" key="9">
    <source>
        <dbReference type="EMBL" id="SFH78195.1"/>
    </source>
</evidence>
<feature type="transmembrane region" description="Helical" evidence="7">
    <location>
        <begin position="138"/>
        <end position="162"/>
    </location>
</feature>
<accession>A0A1I3CUL6</accession>
<feature type="transmembrane region" description="Helical" evidence="7">
    <location>
        <begin position="57"/>
        <end position="77"/>
    </location>
</feature>
<feature type="transmembrane region" description="Helical" evidence="7">
    <location>
        <begin position="360"/>
        <end position="384"/>
    </location>
</feature>
<feature type="transmembrane region" description="Helical" evidence="7">
    <location>
        <begin position="268"/>
        <end position="292"/>
    </location>
</feature>
<feature type="transmembrane region" description="Helical" evidence="7">
    <location>
        <begin position="97"/>
        <end position="126"/>
    </location>
</feature>
<feature type="transmembrane region" description="Helical" evidence="7">
    <location>
        <begin position="245"/>
        <end position="261"/>
    </location>
</feature>
<organism evidence="9 10">
    <name type="scientific">Albimonas pacifica</name>
    <dbReference type="NCBI Taxonomy" id="1114924"/>
    <lineage>
        <taxon>Bacteria</taxon>
        <taxon>Pseudomonadati</taxon>
        <taxon>Pseudomonadota</taxon>
        <taxon>Alphaproteobacteria</taxon>
        <taxon>Rhodobacterales</taxon>
        <taxon>Paracoccaceae</taxon>
        <taxon>Albimonas</taxon>
    </lineage>
</organism>
<dbReference type="PANTHER" id="PTHR33362:SF5">
    <property type="entry name" value="C4-DICARBOXYLATE TRAP TRANSPORTER LARGE PERMEASE PROTEIN DCTM"/>
    <property type="match status" value="1"/>
</dbReference>
<dbReference type="PANTHER" id="PTHR33362">
    <property type="entry name" value="SIALIC ACID TRAP TRANSPORTER PERMEASE PROTEIN SIAT-RELATED"/>
    <property type="match status" value="1"/>
</dbReference>
<dbReference type="EMBL" id="FOQH01000002">
    <property type="protein sequence ID" value="SFH78195.1"/>
    <property type="molecule type" value="Genomic_DNA"/>
</dbReference>
<keyword evidence="2" id="KW-1003">Cell membrane</keyword>
<sequence length="431" mass="44868">MTVALLGFLAAFVLIFARVPVAVALMSVGTAGIWLTYGAKMALASMALVVKETTLAYTLTVIPLFILMGAAVARGGLAEELYDAARALVGRFRGGLAFATILSCGGFAAVSGSSVATAVTLSRIAVPEMRRRGYSDGLATGAVAAGGTLGILIPPSVIMVVYGITTETPIGELFAAGMIPGLLGIAGYCLAIAWIVWRRPQSAPAGERVAFAEVRAALGRVWAVLLLFAVVIGGIYGGLFTPTEAAGVGAACSLVIVALRGDLTLRVLWEILVSTAEVTAAIFAILIGATVFAEFLNFSGAHEGVLAVVRDAGLAPWAVIAAILAIYLVMGCVLESLSMMLLTVPLFFPIVTGLGFDPVWFGIVVVMAVEIGLITPPLGMNLFVMRTVVRDVPLWTLYRGVAPFVAADVLRLILLAAIPGISLFLPELLFR</sequence>
<keyword evidence="4 7" id="KW-0812">Transmembrane</keyword>
<feature type="transmembrane region" description="Helical" evidence="7">
    <location>
        <begin position="312"/>
        <end position="330"/>
    </location>
</feature>
<keyword evidence="3 7" id="KW-0997">Cell inner membrane</keyword>
<comment type="subunit">
    <text evidence="7">The complex comprises the extracytoplasmic solute receptor protein and the two transmembrane proteins.</text>
</comment>
<evidence type="ECO:0000256" key="7">
    <source>
        <dbReference type="RuleBase" id="RU369079"/>
    </source>
</evidence>
<dbReference type="OrthoDB" id="9790209at2"/>
<keyword evidence="7" id="KW-0813">Transport</keyword>
<protein>
    <recommendedName>
        <fullName evidence="7">TRAP transporter large permease protein</fullName>
    </recommendedName>
</protein>
<comment type="function">
    <text evidence="7">Part of the tripartite ATP-independent periplasmic (TRAP) transport system.</text>
</comment>
<feature type="domain" description="TRAP C4-dicarboxylate transport system permease DctM subunit" evidence="8">
    <location>
        <begin position="9"/>
        <end position="421"/>
    </location>
</feature>
<dbReference type="PIRSF" id="PIRSF006066">
    <property type="entry name" value="HI0050"/>
    <property type="match status" value="1"/>
</dbReference>
<evidence type="ECO:0000256" key="6">
    <source>
        <dbReference type="ARBA" id="ARBA00023136"/>
    </source>
</evidence>
<dbReference type="InterPro" id="IPR004681">
    <property type="entry name" value="TRAP_DctM"/>
</dbReference>
<feature type="transmembrane region" description="Helical" evidence="7">
    <location>
        <begin position="217"/>
        <end position="239"/>
    </location>
</feature>
<dbReference type="InterPro" id="IPR010656">
    <property type="entry name" value="DctM"/>
</dbReference>
<reference evidence="9 10" key="1">
    <citation type="submission" date="2016-10" db="EMBL/GenBank/DDBJ databases">
        <authorList>
            <person name="de Groot N.N."/>
        </authorList>
    </citation>
    <scope>NUCLEOTIDE SEQUENCE [LARGE SCALE GENOMIC DNA]</scope>
    <source>
        <strain evidence="9 10">CGMCC 1.11030</strain>
    </source>
</reference>
<keyword evidence="5 7" id="KW-1133">Transmembrane helix</keyword>
<dbReference type="RefSeq" id="WP_092858110.1">
    <property type="nucleotide sequence ID" value="NZ_FOQH01000002.1"/>
</dbReference>
<evidence type="ECO:0000256" key="5">
    <source>
        <dbReference type="ARBA" id="ARBA00022989"/>
    </source>
</evidence>